<dbReference type="SUPFAM" id="SSF51230">
    <property type="entry name" value="Single hybrid motif"/>
    <property type="match status" value="1"/>
</dbReference>
<name>A0A481YRT4_9VIRU</name>
<dbReference type="PANTHER" id="PTHR11715">
    <property type="entry name" value="GLYCINE CLEAVAGE SYSTEM H PROTEIN"/>
    <property type="match status" value="1"/>
</dbReference>
<dbReference type="InterPro" id="IPR033753">
    <property type="entry name" value="GCV_H/Fam206"/>
</dbReference>
<dbReference type="GO" id="GO:0009249">
    <property type="term" value="P:protein lipoylation"/>
    <property type="evidence" value="ECO:0007669"/>
    <property type="project" value="TreeGrafter"/>
</dbReference>
<dbReference type="InterPro" id="IPR002930">
    <property type="entry name" value="GCV_H"/>
</dbReference>
<dbReference type="InterPro" id="IPR000089">
    <property type="entry name" value="Biotin_lipoyl"/>
</dbReference>
<dbReference type="PANTHER" id="PTHR11715:SF3">
    <property type="entry name" value="GLYCINE CLEAVAGE SYSTEM H PROTEIN-RELATED"/>
    <property type="match status" value="1"/>
</dbReference>
<accession>A0A481YRT4</accession>
<dbReference type="Pfam" id="PF01597">
    <property type="entry name" value="GCV_H"/>
    <property type="match status" value="1"/>
</dbReference>
<evidence type="ECO:0000259" key="1">
    <source>
        <dbReference type="PROSITE" id="PS50968"/>
    </source>
</evidence>
<proteinExistence type="predicted"/>
<reference evidence="2" key="1">
    <citation type="journal article" date="2019" name="MBio">
        <title>Virus Genomes from Deep Sea Sediments Expand the Ocean Megavirome and Support Independent Origins of Viral Gigantism.</title>
        <authorList>
            <person name="Backstrom D."/>
            <person name="Yutin N."/>
            <person name="Jorgensen S.L."/>
            <person name="Dharamshi J."/>
            <person name="Homa F."/>
            <person name="Zaremba-Niedwiedzka K."/>
            <person name="Spang A."/>
            <person name="Wolf Y.I."/>
            <person name="Koonin E.V."/>
            <person name="Ettema T.J."/>
        </authorList>
    </citation>
    <scope>NUCLEOTIDE SEQUENCE</scope>
</reference>
<dbReference type="CDD" id="cd06848">
    <property type="entry name" value="GCS_H"/>
    <property type="match status" value="1"/>
</dbReference>
<dbReference type="EMBL" id="MK500328">
    <property type="protein sequence ID" value="QBK85983.1"/>
    <property type="molecule type" value="Genomic_DNA"/>
</dbReference>
<organism evidence="2">
    <name type="scientific">Marseillevirus LCMAC101</name>
    <dbReference type="NCBI Taxonomy" id="2506602"/>
    <lineage>
        <taxon>Viruses</taxon>
        <taxon>Varidnaviria</taxon>
        <taxon>Bamfordvirae</taxon>
        <taxon>Nucleocytoviricota</taxon>
        <taxon>Megaviricetes</taxon>
        <taxon>Pimascovirales</taxon>
        <taxon>Pimascovirales incertae sedis</taxon>
        <taxon>Marseilleviridae</taxon>
    </lineage>
</organism>
<dbReference type="PROSITE" id="PS50968">
    <property type="entry name" value="BIOTINYL_LIPOYL"/>
    <property type="match status" value="1"/>
</dbReference>
<dbReference type="Gene3D" id="2.40.50.100">
    <property type="match status" value="1"/>
</dbReference>
<dbReference type="GO" id="GO:0019464">
    <property type="term" value="P:glycine decarboxylation via glycine cleavage system"/>
    <property type="evidence" value="ECO:0007669"/>
    <property type="project" value="InterPro"/>
</dbReference>
<dbReference type="GO" id="GO:0005960">
    <property type="term" value="C:glycine cleavage complex"/>
    <property type="evidence" value="ECO:0007669"/>
    <property type="project" value="InterPro"/>
</dbReference>
<protein>
    <submittedName>
        <fullName evidence="2">Glycine cleavage H-protein</fullName>
    </submittedName>
</protein>
<sequence>MKSHEYVIVENDEGTCGITKYAADKIGDIAFVSLPTKGESIENGVKVAEIESVKSCEEIKSPVSGTITDVNNPLEEEYHLISEYPEERGWIWKMNLNNKEELKDLMDEDRYKEYLSTLE</sequence>
<gene>
    <name evidence="2" type="ORF">LCMAC101_05780</name>
</gene>
<feature type="domain" description="Lipoyl-binding" evidence="1">
    <location>
        <begin position="13"/>
        <end position="95"/>
    </location>
</feature>
<dbReference type="NCBIfam" id="NF002270">
    <property type="entry name" value="PRK01202.1"/>
    <property type="match status" value="1"/>
</dbReference>
<evidence type="ECO:0000313" key="2">
    <source>
        <dbReference type="EMBL" id="QBK85983.1"/>
    </source>
</evidence>
<dbReference type="InterPro" id="IPR011053">
    <property type="entry name" value="Single_hybrid_motif"/>
</dbReference>